<evidence type="ECO:0000313" key="3">
    <source>
        <dbReference type="Proteomes" id="UP000005952"/>
    </source>
</evidence>
<feature type="chain" id="PRO_5004105962" description="Sulfur globule protein" evidence="1">
    <location>
        <begin position="27"/>
        <end position="83"/>
    </location>
</feature>
<keyword evidence="3" id="KW-1185">Reference proteome</keyword>
<protein>
    <recommendedName>
        <fullName evidence="4">Sulfur globule protein</fullName>
    </recommendedName>
</protein>
<organism evidence="2 3">
    <name type="scientific">Hyphomicrobium denitrificans 1NES1</name>
    <dbReference type="NCBI Taxonomy" id="670307"/>
    <lineage>
        <taxon>Bacteria</taxon>
        <taxon>Pseudomonadati</taxon>
        <taxon>Pseudomonadota</taxon>
        <taxon>Alphaproteobacteria</taxon>
        <taxon>Hyphomicrobiales</taxon>
        <taxon>Hyphomicrobiaceae</taxon>
        <taxon>Hyphomicrobium</taxon>
    </lineage>
</organism>
<accession>N0BBE5</accession>
<sequence>MTSTKQLAAAAFAALAVVGFSASAEAYHGRGYGHWHGYRHGFYGRGYYGHRGYWGHRGWGYYPAWGYAYPHCYWRYGRRICWY</sequence>
<dbReference type="HOGENOM" id="CLU_2382225_0_0_5"/>
<reference evidence="2 3" key="1">
    <citation type="journal article" date="2013" name="Genome Announc.">
        <title>Genome sequences for three denitrifying bacterial strains isolated from a uranium- and nitrate-contaminated subsurface environment.</title>
        <authorList>
            <person name="Venkatramanan R."/>
            <person name="Prakash O."/>
            <person name="Woyke T."/>
            <person name="Chain P."/>
            <person name="Goodwin L.A."/>
            <person name="Watson D."/>
            <person name="Brooks S."/>
            <person name="Kostka J.E."/>
            <person name="Green S.J."/>
        </authorList>
    </citation>
    <scope>NUCLEOTIDE SEQUENCE [LARGE SCALE GENOMIC DNA]</scope>
    <source>
        <strain evidence="2 3">1NES1</strain>
    </source>
</reference>
<feature type="signal peptide" evidence="1">
    <location>
        <begin position="1"/>
        <end position="26"/>
    </location>
</feature>
<evidence type="ECO:0000313" key="2">
    <source>
        <dbReference type="EMBL" id="AGK57440.1"/>
    </source>
</evidence>
<dbReference type="Proteomes" id="UP000005952">
    <property type="component" value="Chromosome"/>
</dbReference>
<name>N0BBE5_9HYPH</name>
<evidence type="ECO:0000256" key="1">
    <source>
        <dbReference type="SAM" id="SignalP"/>
    </source>
</evidence>
<evidence type="ECO:0008006" key="4">
    <source>
        <dbReference type="Google" id="ProtNLM"/>
    </source>
</evidence>
<keyword evidence="1" id="KW-0732">Signal</keyword>
<dbReference type="AlphaFoldDB" id="N0BBE5"/>
<gene>
    <name evidence="2" type="ORF">HYPDE_28808</name>
</gene>
<dbReference type="KEGG" id="hdt:HYPDE_28808"/>
<dbReference type="EMBL" id="CP005587">
    <property type="protein sequence ID" value="AGK57440.1"/>
    <property type="molecule type" value="Genomic_DNA"/>
</dbReference>
<proteinExistence type="predicted"/>
<dbReference type="RefSeq" id="WP_015597476.1">
    <property type="nucleotide sequence ID" value="NC_021172.1"/>
</dbReference>